<organism evidence="11">
    <name type="scientific">viral metagenome</name>
    <dbReference type="NCBI Taxonomy" id="1070528"/>
    <lineage>
        <taxon>unclassified sequences</taxon>
        <taxon>metagenomes</taxon>
        <taxon>organismal metagenomes</taxon>
    </lineage>
</organism>
<keyword evidence="4" id="KW-0028">Amino-acid biosynthesis</keyword>
<dbReference type="EC" id="6.3.5.4" evidence="2"/>
<evidence type="ECO:0000256" key="4">
    <source>
        <dbReference type="ARBA" id="ARBA00022605"/>
    </source>
</evidence>
<evidence type="ECO:0000256" key="7">
    <source>
        <dbReference type="ARBA" id="ARBA00022888"/>
    </source>
</evidence>
<evidence type="ECO:0000259" key="10">
    <source>
        <dbReference type="PROSITE" id="PS51278"/>
    </source>
</evidence>
<accession>A0A6C0DIU3</accession>
<dbReference type="Gene3D" id="3.60.20.10">
    <property type="entry name" value="Glutamine Phosphoribosylpyrophosphate, subunit 1, domain 1"/>
    <property type="match status" value="1"/>
</dbReference>
<dbReference type="InterPro" id="IPR050795">
    <property type="entry name" value="Asn_Synthetase"/>
</dbReference>
<evidence type="ECO:0000256" key="6">
    <source>
        <dbReference type="ARBA" id="ARBA00022840"/>
    </source>
</evidence>
<evidence type="ECO:0000256" key="9">
    <source>
        <dbReference type="ARBA" id="ARBA00048741"/>
    </source>
</evidence>
<dbReference type="GO" id="GO:0004066">
    <property type="term" value="F:asparagine synthase (glutamine-hydrolyzing) activity"/>
    <property type="evidence" value="ECO:0007669"/>
    <property type="project" value="UniProtKB-EC"/>
</dbReference>
<evidence type="ECO:0000256" key="1">
    <source>
        <dbReference type="ARBA" id="ARBA00005187"/>
    </source>
</evidence>
<dbReference type="GO" id="GO:0005829">
    <property type="term" value="C:cytosol"/>
    <property type="evidence" value="ECO:0007669"/>
    <property type="project" value="TreeGrafter"/>
</dbReference>
<evidence type="ECO:0000256" key="3">
    <source>
        <dbReference type="ARBA" id="ARBA00022598"/>
    </source>
</evidence>
<dbReference type="GO" id="GO:0005524">
    <property type="term" value="F:ATP binding"/>
    <property type="evidence" value="ECO:0007669"/>
    <property type="project" value="UniProtKB-KW"/>
</dbReference>
<proteinExistence type="predicted"/>
<dbReference type="EMBL" id="MN739626">
    <property type="protein sequence ID" value="QHT16437.1"/>
    <property type="molecule type" value="Genomic_DNA"/>
</dbReference>
<dbReference type="GO" id="GO:0006529">
    <property type="term" value="P:asparagine biosynthetic process"/>
    <property type="evidence" value="ECO:0007669"/>
    <property type="project" value="UniProtKB-KW"/>
</dbReference>
<dbReference type="SUPFAM" id="SSF52402">
    <property type="entry name" value="Adenine nucleotide alpha hydrolases-like"/>
    <property type="match status" value="1"/>
</dbReference>
<dbReference type="InterPro" id="IPR006426">
    <property type="entry name" value="Asn_synth_AEB"/>
</dbReference>
<dbReference type="PANTHER" id="PTHR11772">
    <property type="entry name" value="ASPARAGINE SYNTHETASE"/>
    <property type="match status" value="1"/>
</dbReference>
<name>A0A6C0DIU3_9ZZZZ</name>
<comment type="catalytic activity">
    <reaction evidence="9">
        <text>L-aspartate + L-glutamine + ATP + H2O = L-asparagine + L-glutamate + AMP + diphosphate + H(+)</text>
        <dbReference type="Rhea" id="RHEA:12228"/>
        <dbReference type="ChEBI" id="CHEBI:15377"/>
        <dbReference type="ChEBI" id="CHEBI:15378"/>
        <dbReference type="ChEBI" id="CHEBI:29985"/>
        <dbReference type="ChEBI" id="CHEBI:29991"/>
        <dbReference type="ChEBI" id="CHEBI:30616"/>
        <dbReference type="ChEBI" id="CHEBI:33019"/>
        <dbReference type="ChEBI" id="CHEBI:58048"/>
        <dbReference type="ChEBI" id="CHEBI:58359"/>
        <dbReference type="ChEBI" id="CHEBI:456215"/>
        <dbReference type="EC" id="6.3.5.4"/>
    </reaction>
</comment>
<dbReference type="InterPro" id="IPR029055">
    <property type="entry name" value="Ntn_hydrolases_N"/>
</dbReference>
<evidence type="ECO:0000256" key="2">
    <source>
        <dbReference type="ARBA" id="ARBA00012737"/>
    </source>
</evidence>
<dbReference type="PROSITE" id="PS51278">
    <property type="entry name" value="GATASE_TYPE_2"/>
    <property type="match status" value="1"/>
</dbReference>
<dbReference type="PANTHER" id="PTHR11772:SF23">
    <property type="entry name" value="ASPARAGINE SYNTHETASE [GLUTAMINE-HYDROLYZING]"/>
    <property type="match status" value="1"/>
</dbReference>
<evidence type="ECO:0000256" key="8">
    <source>
        <dbReference type="ARBA" id="ARBA00030234"/>
    </source>
</evidence>
<dbReference type="InterPro" id="IPR014729">
    <property type="entry name" value="Rossmann-like_a/b/a_fold"/>
</dbReference>
<evidence type="ECO:0000313" key="11">
    <source>
        <dbReference type="EMBL" id="QHT16437.1"/>
    </source>
</evidence>
<dbReference type="Pfam" id="PF13537">
    <property type="entry name" value="GATase_7"/>
    <property type="match status" value="1"/>
</dbReference>
<keyword evidence="3" id="KW-0436">Ligase</keyword>
<dbReference type="PIRSF" id="PIRSF001589">
    <property type="entry name" value="Asn_synthetase_glu-h"/>
    <property type="match status" value="1"/>
</dbReference>
<dbReference type="Gene3D" id="3.40.50.620">
    <property type="entry name" value="HUPs"/>
    <property type="match status" value="1"/>
</dbReference>
<dbReference type="CDD" id="cd01991">
    <property type="entry name" value="Asn_synthase_B_C"/>
    <property type="match status" value="1"/>
</dbReference>
<dbReference type="InterPro" id="IPR001962">
    <property type="entry name" value="Asn_synthase"/>
</dbReference>
<feature type="domain" description="Glutamine amidotransferase type-2" evidence="10">
    <location>
        <begin position="2"/>
        <end position="202"/>
    </location>
</feature>
<protein>
    <recommendedName>
        <fullName evidence="2">asparagine synthase (glutamine-hydrolyzing)</fullName>
        <ecNumber evidence="2">6.3.5.4</ecNumber>
    </recommendedName>
    <alternativeName>
        <fullName evidence="8">Glutamine-dependent asparagine synthetase</fullName>
    </alternativeName>
</protein>
<keyword evidence="6" id="KW-0067">ATP-binding</keyword>
<sequence length="571" mass="64664">MCGIYCRIGCNRDPVDITPWVKQLVPRGPEGTRIVHMADNVSFGFTRLAINGLTDAGMQPYVKGQISWICNGEIYNSKELEKSLGMETTGSDCECIGELYLRHRNDLVTFARALDGVFALALYDNDMKRLVVLRDPFGVRPLFIGFRPNMSTSLAQVNNLPVPFYKGTFDTFVFASELKAIVPYFEHVAAFNPGTIQTYDLKTMTLGLDLRYHTVGWMLNPIYSSVNLIGIVQAKDAIRFSLEEAVKKRLLTERPIACLLSGGLDSSLIAALVQNNLRELDLPPLKTFSIGFEGSSDLKHAKIVADWIGSDHTEIKMTPDEFFDAIPSVIKAIESYDTTTVRASTGNYLIAKKIRELTDCKVVFNGDGSDELFGGYLYFNNAPNDQEFQAECERLLNDIHTFDVLRSDRSISANGLEARTPFLDKQFVSVVRSIHPSYLRPIPGKQVEKFILRSAFDDGTTLPNEVLWRRKEAFSDGVSTPEKAWFEEIQERVLARVPQDWKEKSILSYSHHMLPRTPEEFYYRYLFTTSYGLSAIRVTVPYRWMPKWCPETNDPSARTLQMYNQGQTATQ</sequence>
<dbReference type="AlphaFoldDB" id="A0A6C0DIU3"/>
<dbReference type="SUPFAM" id="SSF56235">
    <property type="entry name" value="N-terminal nucleophile aminohydrolases (Ntn hydrolases)"/>
    <property type="match status" value="1"/>
</dbReference>
<keyword evidence="5" id="KW-0547">Nucleotide-binding</keyword>
<dbReference type="InterPro" id="IPR017932">
    <property type="entry name" value="GATase_2_dom"/>
</dbReference>
<reference evidence="11" key="1">
    <citation type="journal article" date="2020" name="Nature">
        <title>Giant virus diversity and host interactions through global metagenomics.</title>
        <authorList>
            <person name="Schulz F."/>
            <person name="Roux S."/>
            <person name="Paez-Espino D."/>
            <person name="Jungbluth S."/>
            <person name="Walsh D.A."/>
            <person name="Denef V.J."/>
            <person name="McMahon K.D."/>
            <person name="Konstantinidis K.T."/>
            <person name="Eloe-Fadrosh E.A."/>
            <person name="Kyrpides N.C."/>
            <person name="Woyke T."/>
        </authorList>
    </citation>
    <scope>NUCLEOTIDE SEQUENCE</scope>
    <source>
        <strain evidence="11">GVMAG-M-3300023174-189</strain>
    </source>
</reference>
<evidence type="ECO:0000256" key="5">
    <source>
        <dbReference type="ARBA" id="ARBA00022741"/>
    </source>
</evidence>
<keyword evidence="7" id="KW-0061">Asparagine biosynthesis</keyword>
<dbReference type="Pfam" id="PF00733">
    <property type="entry name" value="Asn_synthase"/>
    <property type="match status" value="1"/>
</dbReference>
<comment type="pathway">
    <text evidence="1">Amino-acid biosynthesis; L-asparagine biosynthesis; L-asparagine from L-aspartate (L-Gln route): step 1/1.</text>
</comment>